<sequence length="224" mass="24205">MIGTRPDGGRLALFDLDWTLLDLGAAFVRWAGEFAERHRLPEGAVERLVELNAAAHPDRGRFFAEARRAFGVRESVAELTRGFHRRIPRLADPYPGVPEALTGLREAGWRVGIVTNGPAQRQLTKLRRTGLDRLVDGYAISGAEGVRKPEVELFAIAARRCGAELGAGGWMTGDNLTADIAGARAAGLRGIWIDHGTWPGQEHGADHVVGNVLDGIAILAATRH</sequence>
<dbReference type="GO" id="GO:0046872">
    <property type="term" value="F:metal ion binding"/>
    <property type="evidence" value="ECO:0007669"/>
    <property type="project" value="UniProtKB-KW"/>
</dbReference>
<organism evidence="5 6">
    <name type="scientific">Nonomuraea rubra</name>
    <dbReference type="NCBI Taxonomy" id="46180"/>
    <lineage>
        <taxon>Bacteria</taxon>
        <taxon>Bacillati</taxon>
        <taxon>Actinomycetota</taxon>
        <taxon>Actinomycetes</taxon>
        <taxon>Streptosporangiales</taxon>
        <taxon>Streptosporangiaceae</taxon>
        <taxon>Nonomuraea</taxon>
    </lineage>
</organism>
<dbReference type="PANTHER" id="PTHR46470">
    <property type="entry name" value="N-ACYLNEURAMINATE-9-PHOSPHATASE"/>
    <property type="match status" value="1"/>
</dbReference>
<dbReference type="SFLD" id="SFLDG01129">
    <property type="entry name" value="C1.5:_HAD__Beta-PGM__Phosphata"/>
    <property type="match status" value="1"/>
</dbReference>
<reference evidence="5 6" key="1">
    <citation type="submission" date="2020-08" db="EMBL/GenBank/DDBJ databases">
        <title>Sequencing the genomes of 1000 actinobacteria strains.</title>
        <authorList>
            <person name="Klenk H.-P."/>
        </authorList>
    </citation>
    <scope>NUCLEOTIDE SEQUENCE [LARGE SCALE GENOMIC DNA]</scope>
    <source>
        <strain evidence="5 6">DSM 43768</strain>
    </source>
</reference>
<dbReference type="PANTHER" id="PTHR46470:SF2">
    <property type="entry name" value="GLYCERALDEHYDE 3-PHOSPHATE PHOSPHATASE"/>
    <property type="match status" value="1"/>
</dbReference>
<dbReference type="InterPro" id="IPR006439">
    <property type="entry name" value="HAD-SF_hydro_IA"/>
</dbReference>
<dbReference type="Proteomes" id="UP000565579">
    <property type="component" value="Unassembled WGS sequence"/>
</dbReference>
<dbReference type="AlphaFoldDB" id="A0A7X0NRF1"/>
<gene>
    <name evidence="5" type="ORF">HD593_003042</name>
</gene>
<name>A0A7X0NRF1_9ACTN</name>
<dbReference type="PRINTS" id="PR00413">
    <property type="entry name" value="HADHALOGNASE"/>
</dbReference>
<dbReference type="GO" id="GO:0016791">
    <property type="term" value="F:phosphatase activity"/>
    <property type="evidence" value="ECO:0007669"/>
    <property type="project" value="TreeGrafter"/>
</dbReference>
<proteinExistence type="predicted"/>
<evidence type="ECO:0000256" key="2">
    <source>
        <dbReference type="ARBA" id="ARBA00022723"/>
    </source>
</evidence>
<dbReference type="InterPro" id="IPR036412">
    <property type="entry name" value="HAD-like_sf"/>
</dbReference>
<dbReference type="GO" id="GO:0044281">
    <property type="term" value="P:small molecule metabolic process"/>
    <property type="evidence" value="ECO:0007669"/>
    <property type="project" value="UniProtKB-ARBA"/>
</dbReference>
<dbReference type="Pfam" id="PF00702">
    <property type="entry name" value="Hydrolase"/>
    <property type="match status" value="1"/>
</dbReference>
<keyword evidence="2" id="KW-0479">Metal-binding</keyword>
<dbReference type="InterPro" id="IPR051400">
    <property type="entry name" value="HAD-like_hydrolase"/>
</dbReference>
<dbReference type="NCBIfam" id="TIGR01549">
    <property type="entry name" value="HAD-SF-IA-v1"/>
    <property type="match status" value="1"/>
</dbReference>
<keyword evidence="6" id="KW-1185">Reference proteome</keyword>
<evidence type="ECO:0000313" key="5">
    <source>
        <dbReference type="EMBL" id="MBB6548247.1"/>
    </source>
</evidence>
<protein>
    <submittedName>
        <fullName evidence="5">Putative hydrolase of the HAD superfamily</fullName>
    </submittedName>
</protein>
<dbReference type="SFLD" id="SFLDS00003">
    <property type="entry name" value="Haloacid_Dehalogenase"/>
    <property type="match status" value="1"/>
</dbReference>
<evidence type="ECO:0000256" key="3">
    <source>
        <dbReference type="ARBA" id="ARBA00022801"/>
    </source>
</evidence>
<dbReference type="SUPFAM" id="SSF56784">
    <property type="entry name" value="HAD-like"/>
    <property type="match status" value="1"/>
</dbReference>
<dbReference type="Gene3D" id="1.10.150.520">
    <property type="match status" value="1"/>
</dbReference>
<comment type="cofactor">
    <cofactor evidence="1">
        <name>Mg(2+)</name>
        <dbReference type="ChEBI" id="CHEBI:18420"/>
    </cofactor>
</comment>
<keyword evidence="4" id="KW-0460">Magnesium</keyword>
<dbReference type="RefSeq" id="WP_312903476.1">
    <property type="nucleotide sequence ID" value="NZ_BAAAXY010000166.1"/>
</dbReference>
<keyword evidence="3 5" id="KW-0378">Hydrolase</keyword>
<dbReference type="InterPro" id="IPR023214">
    <property type="entry name" value="HAD_sf"/>
</dbReference>
<accession>A0A7X0NRF1</accession>
<comment type="caution">
    <text evidence="5">The sequence shown here is derived from an EMBL/GenBank/DDBJ whole genome shotgun (WGS) entry which is preliminary data.</text>
</comment>
<dbReference type="Gene3D" id="3.40.50.1000">
    <property type="entry name" value="HAD superfamily/HAD-like"/>
    <property type="match status" value="1"/>
</dbReference>
<dbReference type="EMBL" id="JACHMI010000001">
    <property type="protein sequence ID" value="MBB6548247.1"/>
    <property type="molecule type" value="Genomic_DNA"/>
</dbReference>
<evidence type="ECO:0000256" key="4">
    <source>
        <dbReference type="ARBA" id="ARBA00022842"/>
    </source>
</evidence>
<evidence type="ECO:0000256" key="1">
    <source>
        <dbReference type="ARBA" id="ARBA00001946"/>
    </source>
</evidence>
<evidence type="ECO:0000313" key="6">
    <source>
        <dbReference type="Proteomes" id="UP000565579"/>
    </source>
</evidence>